<keyword evidence="2" id="KW-1185">Reference proteome</keyword>
<evidence type="ECO:0000313" key="1">
    <source>
        <dbReference type="EMBL" id="CAG8855031.1"/>
    </source>
</evidence>
<protein>
    <submittedName>
        <fullName evidence="1">42265_t:CDS:1</fullName>
    </submittedName>
</protein>
<organism evidence="1 2">
    <name type="scientific">Gigaspora margarita</name>
    <dbReference type="NCBI Taxonomy" id="4874"/>
    <lineage>
        <taxon>Eukaryota</taxon>
        <taxon>Fungi</taxon>
        <taxon>Fungi incertae sedis</taxon>
        <taxon>Mucoromycota</taxon>
        <taxon>Glomeromycotina</taxon>
        <taxon>Glomeromycetes</taxon>
        <taxon>Diversisporales</taxon>
        <taxon>Gigasporaceae</taxon>
        <taxon>Gigaspora</taxon>
    </lineage>
</organism>
<dbReference type="Proteomes" id="UP000789901">
    <property type="component" value="Unassembled WGS sequence"/>
</dbReference>
<comment type="caution">
    <text evidence="1">The sequence shown here is derived from an EMBL/GenBank/DDBJ whole genome shotgun (WGS) entry which is preliminary data.</text>
</comment>
<gene>
    <name evidence="1" type="ORF">GMARGA_LOCUS43852</name>
</gene>
<name>A0ABN7XID6_GIGMA</name>
<evidence type="ECO:0000313" key="2">
    <source>
        <dbReference type="Proteomes" id="UP000789901"/>
    </source>
</evidence>
<accession>A0ABN7XID6</accession>
<sequence length="40" mass="4485">KNDPYHDLSNNILLGYQVQLDVNMNHSQAPTLASAFLLDN</sequence>
<feature type="non-terminal residue" evidence="1">
    <location>
        <position position="1"/>
    </location>
</feature>
<reference evidence="1 2" key="1">
    <citation type="submission" date="2021-06" db="EMBL/GenBank/DDBJ databases">
        <authorList>
            <person name="Kallberg Y."/>
            <person name="Tangrot J."/>
            <person name="Rosling A."/>
        </authorList>
    </citation>
    <scope>NUCLEOTIDE SEQUENCE [LARGE SCALE GENOMIC DNA]</scope>
    <source>
        <strain evidence="1 2">120-4 pot B 10/14</strain>
    </source>
</reference>
<dbReference type="EMBL" id="CAJVQB010145181">
    <property type="protein sequence ID" value="CAG8855031.1"/>
    <property type="molecule type" value="Genomic_DNA"/>
</dbReference>
<feature type="non-terminal residue" evidence="1">
    <location>
        <position position="40"/>
    </location>
</feature>
<proteinExistence type="predicted"/>